<dbReference type="Proteomes" id="UP001056855">
    <property type="component" value="Plasmid unnamed1"/>
</dbReference>
<dbReference type="AlphaFoldDB" id="A0A9E7SWQ8"/>
<keyword evidence="4" id="KW-1185">Reference proteome</keyword>
<name>A0A9E7SWQ8_9EURY</name>
<evidence type="ECO:0000256" key="1">
    <source>
        <dbReference type="SAM" id="Phobius"/>
    </source>
</evidence>
<evidence type="ECO:0000259" key="2">
    <source>
        <dbReference type="Pfam" id="PF23921"/>
    </source>
</evidence>
<dbReference type="RefSeq" id="WP_254161037.1">
    <property type="nucleotide sequence ID" value="NZ_CP100356.1"/>
</dbReference>
<feature type="transmembrane region" description="Helical" evidence="1">
    <location>
        <begin position="30"/>
        <end position="46"/>
    </location>
</feature>
<dbReference type="EMBL" id="CP100356">
    <property type="protein sequence ID" value="UTF55720.1"/>
    <property type="molecule type" value="Genomic_DNA"/>
</dbReference>
<geneLocation type="plasmid" evidence="3 4">
    <name>unnamed1</name>
</geneLocation>
<reference evidence="3" key="1">
    <citation type="submission" date="2022-06" db="EMBL/GenBank/DDBJ databases">
        <title>Diverse halophilic archaea isolated from saline environments.</title>
        <authorList>
            <person name="Cui H.-L."/>
        </authorList>
    </citation>
    <scope>NUCLEOTIDE SEQUENCE</scope>
    <source>
        <strain evidence="3">WLHS1</strain>
        <plasmid evidence="3">unnamed1</plasmid>
    </source>
</reference>
<gene>
    <name evidence="3" type="ORF">NGM29_18680</name>
</gene>
<feature type="domain" description="DUF7260" evidence="2">
    <location>
        <begin position="84"/>
        <end position="317"/>
    </location>
</feature>
<keyword evidence="1" id="KW-1133">Transmembrane helix</keyword>
<evidence type="ECO:0000313" key="4">
    <source>
        <dbReference type="Proteomes" id="UP001056855"/>
    </source>
</evidence>
<protein>
    <recommendedName>
        <fullName evidence="2">DUF7260 domain-containing protein</fullName>
    </recommendedName>
</protein>
<keyword evidence="3" id="KW-0614">Plasmid</keyword>
<keyword evidence="1" id="KW-0812">Transmembrane</keyword>
<organism evidence="3 4">
    <name type="scientific">Natronosalvus rutilus</name>
    <dbReference type="NCBI Taxonomy" id="2953753"/>
    <lineage>
        <taxon>Archaea</taxon>
        <taxon>Methanobacteriati</taxon>
        <taxon>Methanobacteriota</taxon>
        <taxon>Stenosarchaea group</taxon>
        <taxon>Halobacteria</taxon>
        <taxon>Halobacteriales</taxon>
        <taxon>Natrialbaceae</taxon>
        <taxon>Natronosalvus</taxon>
    </lineage>
</organism>
<dbReference type="Pfam" id="PF23921">
    <property type="entry name" value="DUF7260"/>
    <property type="match status" value="1"/>
</dbReference>
<dbReference type="InterPro" id="IPR055684">
    <property type="entry name" value="DUF7260"/>
</dbReference>
<dbReference type="GeneID" id="73292116"/>
<accession>A0A9E7SWQ8</accession>
<proteinExistence type="predicted"/>
<keyword evidence="1" id="KW-0472">Membrane</keyword>
<dbReference type="KEGG" id="sawl:NGM29_18680"/>
<evidence type="ECO:0000313" key="3">
    <source>
        <dbReference type="EMBL" id="UTF55720.1"/>
    </source>
</evidence>
<sequence>MSESASRVRREIQLLTITSSGKDGILRREILSIFFLVIVFVVLAIQNDVSIWGDASVGSLYRDAITIVSIEMDIVAKTASGGLLPIALNAVRDEKDHIETEQEMFQEFAEKIQSLSTTNQSIMGVKTQTVNISSGNCVLMQVRDTYRETVMSTPNFDCEYGESFHEHVAAEFGDGAASLLINGHHLSEPGKRFLVQQASQSARKRGHLLGGHTIEERSLQEAKSVLKPVQKFLTDIEQTDLFDLSLSRLISLDTELRTYRECCETLINERQQAMNVVNRRIEADSKTIAQEYLYRNLSVNFPVLSVTLDCISTLENIRSMIIQAVCQPR</sequence>